<organism evidence="4 5">
    <name type="scientific">Saccharothrix saharensis</name>
    <dbReference type="NCBI Taxonomy" id="571190"/>
    <lineage>
        <taxon>Bacteria</taxon>
        <taxon>Bacillati</taxon>
        <taxon>Actinomycetota</taxon>
        <taxon>Actinomycetes</taxon>
        <taxon>Pseudonocardiales</taxon>
        <taxon>Pseudonocardiaceae</taxon>
        <taxon>Saccharothrix</taxon>
    </lineage>
</organism>
<evidence type="ECO:0000256" key="1">
    <source>
        <dbReference type="ARBA" id="ARBA00022527"/>
    </source>
</evidence>
<dbReference type="CDD" id="cd16936">
    <property type="entry name" value="HATPase_RsbW-like"/>
    <property type="match status" value="1"/>
</dbReference>
<keyword evidence="1" id="KW-0808">Transferase</keyword>
<dbReference type="GO" id="GO:0004674">
    <property type="term" value="F:protein serine/threonine kinase activity"/>
    <property type="evidence" value="ECO:0007669"/>
    <property type="project" value="UniProtKB-KW"/>
</dbReference>
<dbReference type="InterPro" id="IPR003594">
    <property type="entry name" value="HATPase_dom"/>
</dbReference>
<protein>
    <recommendedName>
        <fullName evidence="3">Histidine kinase/HSP90-like ATPase domain-containing protein</fullName>
    </recommendedName>
</protein>
<keyword evidence="1" id="KW-0723">Serine/threonine-protein kinase</keyword>
<sequence>MPSLDGSGAGGTTSLALHRTDVDGAAVVRPTGRLDLTTYRALRDGLLECAADEPTAVIVRLGDGFECATPAFLSVFATVRLRVADWPGVPVLLVGESPGQRRALAGGLGAMPRFEALDEALAAVERPTERTRDETALPNALISGLLARTFVRAACDRWHITHLVHDAVTVATELVENAVRHGRSAPTLRLDLRDRRLVVAVHDDSPEQPREPKSDPRRHGGWGLTIVSSLSRTWGSRPWPRGGKIVWAVLEDRATANPLSSPRRPPSRS</sequence>
<dbReference type="Gene3D" id="3.30.750.24">
    <property type="entry name" value="STAS domain"/>
    <property type="match status" value="1"/>
</dbReference>
<dbReference type="InterPro" id="IPR036890">
    <property type="entry name" value="HATPase_C_sf"/>
</dbReference>
<dbReference type="AlphaFoldDB" id="A0A543J9F4"/>
<gene>
    <name evidence="4" type="ORF">FHX81_1773</name>
</gene>
<feature type="domain" description="Histidine kinase/HSP90-like ATPase" evidence="3">
    <location>
        <begin position="147"/>
        <end position="236"/>
    </location>
</feature>
<dbReference type="PANTHER" id="PTHR35526">
    <property type="entry name" value="ANTI-SIGMA-F FACTOR RSBW-RELATED"/>
    <property type="match status" value="1"/>
</dbReference>
<accession>A0A543J9F4</accession>
<keyword evidence="1" id="KW-0418">Kinase</keyword>
<reference evidence="4 5" key="1">
    <citation type="submission" date="2019-06" db="EMBL/GenBank/DDBJ databases">
        <title>Sequencing the genomes of 1000 actinobacteria strains.</title>
        <authorList>
            <person name="Klenk H.-P."/>
        </authorList>
    </citation>
    <scope>NUCLEOTIDE SEQUENCE [LARGE SCALE GENOMIC DNA]</scope>
    <source>
        <strain evidence="4 5">DSM 45456</strain>
    </source>
</reference>
<dbReference type="PANTHER" id="PTHR35526:SF3">
    <property type="entry name" value="ANTI-SIGMA-F FACTOR RSBW"/>
    <property type="match status" value="1"/>
</dbReference>
<dbReference type="SUPFAM" id="SSF55874">
    <property type="entry name" value="ATPase domain of HSP90 chaperone/DNA topoisomerase II/histidine kinase"/>
    <property type="match status" value="1"/>
</dbReference>
<evidence type="ECO:0000256" key="2">
    <source>
        <dbReference type="SAM" id="MobiDB-lite"/>
    </source>
</evidence>
<name>A0A543J9F4_9PSEU</name>
<evidence type="ECO:0000313" key="5">
    <source>
        <dbReference type="Proteomes" id="UP000316628"/>
    </source>
</evidence>
<dbReference type="EMBL" id="VFPP01000001">
    <property type="protein sequence ID" value="TQM79465.1"/>
    <property type="molecule type" value="Genomic_DNA"/>
</dbReference>
<comment type="caution">
    <text evidence="4">The sequence shown here is derived from an EMBL/GenBank/DDBJ whole genome shotgun (WGS) entry which is preliminary data.</text>
</comment>
<feature type="compositionally biased region" description="Basic and acidic residues" evidence="2">
    <location>
        <begin position="202"/>
        <end position="218"/>
    </location>
</feature>
<dbReference type="InterPro" id="IPR036513">
    <property type="entry name" value="STAS_dom_sf"/>
</dbReference>
<dbReference type="OrthoDB" id="4327509at2"/>
<dbReference type="InterPro" id="IPR050267">
    <property type="entry name" value="Anti-sigma-factor_SerPK"/>
</dbReference>
<feature type="region of interest" description="Disordered" evidence="2">
    <location>
        <begin position="202"/>
        <end position="222"/>
    </location>
</feature>
<evidence type="ECO:0000313" key="4">
    <source>
        <dbReference type="EMBL" id="TQM79465.1"/>
    </source>
</evidence>
<dbReference type="Pfam" id="PF13581">
    <property type="entry name" value="HATPase_c_2"/>
    <property type="match status" value="1"/>
</dbReference>
<dbReference type="RefSeq" id="WP_141976797.1">
    <property type="nucleotide sequence ID" value="NZ_VFPP01000001.1"/>
</dbReference>
<keyword evidence="5" id="KW-1185">Reference proteome</keyword>
<dbReference type="Proteomes" id="UP000316628">
    <property type="component" value="Unassembled WGS sequence"/>
</dbReference>
<evidence type="ECO:0000259" key="3">
    <source>
        <dbReference type="Pfam" id="PF13581"/>
    </source>
</evidence>
<dbReference type="Gene3D" id="3.30.565.10">
    <property type="entry name" value="Histidine kinase-like ATPase, C-terminal domain"/>
    <property type="match status" value="1"/>
</dbReference>
<proteinExistence type="predicted"/>